<proteinExistence type="predicted"/>
<evidence type="ECO:0000313" key="1">
    <source>
        <dbReference type="EMBL" id="KAK3237793.1"/>
    </source>
</evidence>
<feature type="non-terminal residue" evidence="1">
    <location>
        <position position="1"/>
    </location>
</feature>
<sequence length="269" mass="28777">DGEACDLSFPQYECLSFSYNLTDSLNSLWSHATSVTGVQASTGEELTDAILATEAQVVKVFLISDVALPRSITIQRNRAVAVIGYCGAWQEDAASGLDTFLGQCTIDLSREFRAFHVQILAGVVLCYITITNGQSSESGGAVSLDGSLRGSEAIFLESSFVRNSCDLAGGALFVGGEVALISCTFSENQAEINNSGDIYLDSMGRIITLNSTHKIVGWNGAPPSPPPSPGMFSACAAPSPELQTWDSRQTWSDSWRRTERHHLAIKSAP</sequence>
<evidence type="ECO:0008006" key="3">
    <source>
        <dbReference type="Google" id="ProtNLM"/>
    </source>
</evidence>
<dbReference type="EMBL" id="LGRX02034443">
    <property type="protein sequence ID" value="KAK3237793.1"/>
    <property type="molecule type" value="Genomic_DNA"/>
</dbReference>
<evidence type="ECO:0000313" key="2">
    <source>
        <dbReference type="Proteomes" id="UP001190700"/>
    </source>
</evidence>
<dbReference type="AlphaFoldDB" id="A0AAE0BJK1"/>
<keyword evidence="2" id="KW-1185">Reference proteome</keyword>
<name>A0AAE0BJK1_9CHLO</name>
<organism evidence="1 2">
    <name type="scientific">Cymbomonas tetramitiformis</name>
    <dbReference type="NCBI Taxonomy" id="36881"/>
    <lineage>
        <taxon>Eukaryota</taxon>
        <taxon>Viridiplantae</taxon>
        <taxon>Chlorophyta</taxon>
        <taxon>Pyramimonadophyceae</taxon>
        <taxon>Pyramimonadales</taxon>
        <taxon>Pyramimonadaceae</taxon>
        <taxon>Cymbomonas</taxon>
    </lineage>
</organism>
<protein>
    <recommendedName>
        <fullName evidence="3">Right handed beta helix domain-containing protein</fullName>
    </recommendedName>
</protein>
<gene>
    <name evidence="1" type="ORF">CYMTET_52157</name>
</gene>
<dbReference type="Proteomes" id="UP001190700">
    <property type="component" value="Unassembled WGS sequence"/>
</dbReference>
<comment type="caution">
    <text evidence="1">The sequence shown here is derived from an EMBL/GenBank/DDBJ whole genome shotgun (WGS) entry which is preliminary data.</text>
</comment>
<reference evidence="1 2" key="1">
    <citation type="journal article" date="2015" name="Genome Biol. Evol.">
        <title>Comparative Genomics of a Bacterivorous Green Alga Reveals Evolutionary Causalities and Consequences of Phago-Mixotrophic Mode of Nutrition.</title>
        <authorList>
            <person name="Burns J.A."/>
            <person name="Paasch A."/>
            <person name="Narechania A."/>
            <person name="Kim E."/>
        </authorList>
    </citation>
    <scope>NUCLEOTIDE SEQUENCE [LARGE SCALE GENOMIC DNA]</scope>
    <source>
        <strain evidence="1 2">PLY_AMNH</strain>
    </source>
</reference>
<accession>A0AAE0BJK1</accession>